<organism evidence="2 3">
    <name type="scientific">Mycobacteroides franklinii</name>
    <dbReference type="NCBI Taxonomy" id="948102"/>
    <lineage>
        <taxon>Bacteria</taxon>
        <taxon>Bacillati</taxon>
        <taxon>Actinomycetota</taxon>
        <taxon>Actinomycetes</taxon>
        <taxon>Mycobacteriales</taxon>
        <taxon>Mycobacteriaceae</taxon>
        <taxon>Mycobacteroides</taxon>
    </lineage>
</organism>
<feature type="domain" description="Glutaredoxin" evidence="1">
    <location>
        <begin position="11"/>
        <end position="69"/>
    </location>
</feature>
<dbReference type="EMBL" id="RXLR01000013">
    <property type="protein sequence ID" value="TDH23174.1"/>
    <property type="molecule type" value="Genomic_DNA"/>
</dbReference>
<evidence type="ECO:0000313" key="3">
    <source>
        <dbReference type="Proteomes" id="UP000295627"/>
    </source>
</evidence>
<evidence type="ECO:0000313" key="2">
    <source>
        <dbReference type="EMBL" id="TDH23174.1"/>
    </source>
</evidence>
<proteinExistence type="predicted"/>
<protein>
    <submittedName>
        <fullName evidence="2">Glutaredoxin family protein</fullName>
    </submittedName>
</protein>
<dbReference type="InterPro" id="IPR036249">
    <property type="entry name" value="Thioredoxin-like_sf"/>
</dbReference>
<gene>
    <name evidence="2" type="ORF">EJ571_06875</name>
</gene>
<name>A0A4R5PDU1_9MYCO</name>
<evidence type="ECO:0000259" key="1">
    <source>
        <dbReference type="Pfam" id="PF00462"/>
    </source>
</evidence>
<reference evidence="2 3" key="1">
    <citation type="journal article" date="2019" name="Sci. Rep.">
        <title>Extended insight into the Mycobacterium chelonae-abscessus complex through whole genome sequencing of Mycobacterium salmoniphilum outbreak and Mycobacterium salmoniphilum-like strains.</title>
        <authorList>
            <person name="Behra P.R.K."/>
            <person name="Das S."/>
            <person name="Pettersson B.M.F."/>
            <person name="Shirreff L."/>
            <person name="DuCote T."/>
            <person name="Jacobsson K.G."/>
            <person name="Ennis D.G."/>
            <person name="Kirsebom L.A."/>
        </authorList>
    </citation>
    <scope>NUCLEOTIDE SEQUENCE [LARGE SCALE GENOMIC DNA]</scope>
    <source>
        <strain evidence="2 3">DSM 45524</strain>
    </source>
</reference>
<dbReference type="Proteomes" id="UP000295627">
    <property type="component" value="Unassembled WGS sequence"/>
</dbReference>
<accession>A0A4R5PDU1</accession>
<dbReference type="SUPFAM" id="SSF52833">
    <property type="entry name" value="Thioredoxin-like"/>
    <property type="match status" value="1"/>
</dbReference>
<dbReference type="AlphaFoldDB" id="A0A4R5PDU1"/>
<sequence length="94" mass="10300">MTTPVSERLQVRVYGTPGCGPCYSTCQAMDKAGMDYEYIDVLADPESRKMLQAMGYLSAPVVIAGTDHWSGFRPERIRALATSGQAPAAKLRTW</sequence>
<dbReference type="PROSITE" id="PS51354">
    <property type="entry name" value="GLUTAREDOXIN_2"/>
    <property type="match status" value="1"/>
</dbReference>
<dbReference type="CDD" id="cd02976">
    <property type="entry name" value="NrdH"/>
    <property type="match status" value="1"/>
</dbReference>
<comment type="caution">
    <text evidence="2">The sequence shown here is derived from an EMBL/GenBank/DDBJ whole genome shotgun (WGS) entry which is preliminary data.</text>
</comment>
<dbReference type="Gene3D" id="3.40.30.10">
    <property type="entry name" value="Glutaredoxin"/>
    <property type="match status" value="1"/>
</dbReference>
<dbReference type="InterPro" id="IPR002109">
    <property type="entry name" value="Glutaredoxin"/>
</dbReference>
<dbReference type="Pfam" id="PF00462">
    <property type="entry name" value="Glutaredoxin"/>
    <property type="match status" value="1"/>
</dbReference>